<evidence type="ECO:0000256" key="4">
    <source>
        <dbReference type="ARBA" id="ARBA00023163"/>
    </source>
</evidence>
<dbReference type="InterPro" id="IPR036390">
    <property type="entry name" value="WH_DNA-bd_sf"/>
</dbReference>
<protein>
    <submittedName>
        <fullName evidence="6">ArsR family transcriptional regulator</fullName>
    </submittedName>
</protein>
<dbReference type="GO" id="GO:0008757">
    <property type="term" value="F:S-adenosylmethionine-dependent methyltransferase activity"/>
    <property type="evidence" value="ECO:0007669"/>
    <property type="project" value="InterPro"/>
</dbReference>
<dbReference type="PANTHER" id="PTHR33154">
    <property type="entry name" value="TRANSCRIPTIONAL REGULATOR, ARSR FAMILY"/>
    <property type="match status" value="1"/>
</dbReference>
<comment type="caution">
    <text evidence="6">The sequence shown here is derived from an EMBL/GenBank/DDBJ whole genome shotgun (WGS) entry which is preliminary data.</text>
</comment>
<dbReference type="Gene3D" id="1.10.10.10">
    <property type="entry name" value="Winged helix-like DNA-binding domain superfamily/Winged helix DNA-binding domain"/>
    <property type="match status" value="1"/>
</dbReference>
<dbReference type="Pfam" id="PF01022">
    <property type="entry name" value="HTH_5"/>
    <property type="match status" value="1"/>
</dbReference>
<dbReference type="InterPro" id="IPR051081">
    <property type="entry name" value="HTH_MetalResp_TranReg"/>
</dbReference>
<keyword evidence="3" id="KW-0238">DNA-binding</keyword>
<evidence type="ECO:0000313" key="6">
    <source>
        <dbReference type="EMBL" id="ROO29251.1"/>
    </source>
</evidence>
<dbReference type="PRINTS" id="PR00778">
    <property type="entry name" value="HTHARSR"/>
</dbReference>
<dbReference type="RefSeq" id="WP_123630346.1">
    <property type="nucleotide sequence ID" value="NZ_AYKH01000005.1"/>
</dbReference>
<proteinExistence type="predicted"/>
<dbReference type="GO" id="GO:0003677">
    <property type="term" value="F:DNA binding"/>
    <property type="evidence" value="ECO:0007669"/>
    <property type="project" value="UniProtKB-KW"/>
</dbReference>
<keyword evidence="1" id="KW-0059">Arsenical resistance</keyword>
<evidence type="ECO:0000259" key="5">
    <source>
        <dbReference type="PROSITE" id="PS50987"/>
    </source>
</evidence>
<dbReference type="EMBL" id="AYKH01000005">
    <property type="protein sequence ID" value="ROO29251.1"/>
    <property type="molecule type" value="Genomic_DNA"/>
</dbReference>
<dbReference type="Proteomes" id="UP000283993">
    <property type="component" value="Unassembled WGS sequence"/>
</dbReference>
<dbReference type="InterPro" id="IPR001845">
    <property type="entry name" value="HTH_ArsR_DNA-bd_dom"/>
</dbReference>
<dbReference type="InterPro" id="IPR013216">
    <property type="entry name" value="Methyltransf_11"/>
</dbReference>
<evidence type="ECO:0000313" key="7">
    <source>
        <dbReference type="Proteomes" id="UP000283993"/>
    </source>
</evidence>
<gene>
    <name evidence="6" type="ORF">SAOR_04185</name>
</gene>
<dbReference type="CDD" id="cd02440">
    <property type="entry name" value="AdoMet_MTases"/>
    <property type="match status" value="1"/>
</dbReference>
<name>A0A423PUL8_9GAMM</name>
<accession>A0A423PUL8</accession>
<dbReference type="SUPFAM" id="SSF53335">
    <property type="entry name" value="S-adenosyl-L-methionine-dependent methyltransferases"/>
    <property type="match status" value="1"/>
</dbReference>
<evidence type="ECO:0000256" key="2">
    <source>
        <dbReference type="ARBA" id="ARBA00023015"/>
    </source>
</evidence>
<evidence type="ECO:0000256" key="3">
    <source>
        <dbReference type="ARBA" id="ARBA00023125"/>
    </source>
</evidence>
<dbReference type="SUPFAM" id="SSF46785">
    <property type="entry name" value="Winged helix' DNA-binding domain"/>
    <property type="match status" value="1"/>
</dbReference>
<dbReference type="PANTHER" id="PTHR33154:SF18">
    <property type="entry name" value="ARSENICAL RESISTANCE OPERON REPRESSOR"/>
    <property type="match status" value="1"/>
</dbReference>
<dbReference type="InterPro" id="IPR011991">
    <property type="entry name" value="ArsR-like_HTH"/>
</dbReference>
<dbReference type="InterPro" id="IPR029063">
    <property type="entry name" value="SAM-dependent_MTases_sf"/>
</dbReference>
<keyword evidence="4" id="KW-0804">Transcription</keyword>
<feature type="domain" description="HTH arsR-type" evidence="5">
    <location>
        <begin position="1"/>
        <end position="97"/>
    </location>
</feature>
<dbReference type="InterPro" id="IPR036388">
    <property type="entry name" value="WH-like_DNA-bd_sf"/>
</dbReference>
<dbReference type="Pfam" id="PF08241">
    <property type="entry name" value="Methyltransf_11"/>
    <property type="match status" value="1"/>
</dbReference>
<dbReference type="NCBIfam" id="NF033788">
    <property type="entry name" value="HTH_metalloreg"/>
    <property type="match status" value="1"/>
</dbReference>
<reference evidence="6 7" key="1">
    <citation type="submission" date="2013-10" db="EMBL/GenBank/DDBJ databases">
        <title>Salinisphaera orenii MK-B5 Genome Sequencing.</title>
        <authorList>
            <person name="Lai Q."/>
            <person name="Li C."/>
            <person name="Shao Z."/>
        </authorList>
    </citation>
    <scope>NUCLEOTIDE SEQUENCE [LARGE SCALE GENOMIC DNA]</scope>
    <source>
        <strain evidence="6 7">MK-B5</strain>
    </source>
</reference>
<evidence type="ECO:0000256" key="1">
    <source>
        <dbReference type="ARBA" id="ARBA00022849"/>
    </source>
</evidence>
<dbReference type="SMART" id="SM00418">
    <property type="entry name" value="HTH_ARSR"/>
    <property type="match status" value="1"/>
</dbReference>
<dbReference type="GO" id="GO:0003700">
    <property type="term" value="F:DNA-binding transcription factor activity"/>
    <property type="evidence" value="ECO:0007669"/>
    <property type="project" value="InterPro"/>
</dbReference>
<dbReference type="AlphaFoldDB" id="A0A423PUL8"/>
<dbReference type="PROSITE" id="PS50987">
    <property type="entry name" value="HTH_ARSR_2"/>
    <property type="match status" value="1"/>
</dbReference>
<keyword evidence="7" id="KW-1185">Reference proteome</keyword>
<dbReference type="GO" id="GO:0046685">
    <property type="term" value="P:response to arsenic-containing substance"/>
    <property type="evidence" value="ECO:0007669"/>
    <property type="project" value="UniProtKB-KW"/>
</dbReference>
<sequence>MLDLAASTQILRLLAEPTRLRLLLLLIDEPLTVAELTAVTGLIQSRVSSHLGRLREAGLVQDRAAGNANYYAVDTARWQRDIQPLWGALIDQLDDTRVHRDRERAAEIVRRRSTRGGWAESVAGRMERQYSPGRTWEAMSRSLIELLDLGDVLDVASGDGVLAELLCRRAHSVTCLDISTRVLEAARSRLSSQDNIFYKNGDMHGLPFESNAFDQVFVLHALSYTRTPEAVLAESARVLRSGGRLIVATIARHDHEATVAAYDHVNLGFEVEQIAAWLRESELSVTDCAERAREPHPPYFRLITASACKP</sequence>
<organism evidence="6 7">
    <name type="scientific">Salinisphaera orenii MK-B5</name>
    <dbReference type="NCBI Taxonomy" id="856730"/>
    <lineage>
        <taxon>Bacteria</taxon>
        <taxon>Pseudomonadati</taxon>
        <taxon>Pseudomonadota</taxon>
        <taxon>Gammaproteobacteria</taxon>
        <taxon>Salinisphaerales</taxon>
        <taxon>Salinisphaeraceae</taxon>
        <taxon>Salinisphaera</taxon>
    </lineage>
</organism>
<keyword evidence="2" id="KW-0805">Transcription regulation</keyword>
<dbReference type="Gene3D" id="3.40.50.150">
    <property type="entry name" value="Vaccinia Virus protein VP39"/>
    <property type="match status" value="1"/>
</dbReference>
<dbReference type="CDD" id="cd00090">
    <property type="entry name" value="HTH_ARSR"/>
    <property type="match status" value="1"/>
</dbReference>